<dbReference type="Gene3D" id="4.10.240.10">
    <property type="entry name" value="Zn(2)-C6 fungal-type DNA-binding domain"/>
    <property type="match status" value="1"/>
</dbReference>
<proteinExistence type="predicted"/>
<dbReference type="InterPro" id="IPR013087">
    <property type="entry name" value="Znf_C2H2_type"/>
</dbReference>
<protein>
    <recommendedName>
        <fullName evidence="13">Zn(2)-C6 fungal-type domain-containing protein</fullName>
    </recommendedName>
</protein>
<dbReference type="GO" id="GO:0003677">
    <property type="term" value="F:DNA binding"/>
    <property type="evidence" value="ECO:0007669"/>
    <property type="project" value="UniProtKB-KW"/>
</dbReference>
<dbReference type="EMBL" id="PVWQ01000013">
    <property type="protein sequence ID" value="RDW65850.1"/>
    <property type="molecule type" value="Genomic_DNA"/>
</dbReference>
<dbReference type="CDD" id="cd00067">
    <property type="entry name" value="GAL4"/>
    <property type="match status" value="1"/>
</dbReference>
<evidence type="ECO:0000256" key="4">
    <source>
        <dbReference type="ARBA" id="ARBA00023125"/>
    </source>
</evidence>
<sequence>MDSNNTDDKKIKCPSCATTFSHRSSLIRHLRKKCNQSQSQSLRRKACAQCVANKARCNLKRPSCSRCALRQAPCQYPVSAEDPSESPSPETEEVDTLTQIDLDSLLPEPSGTLVLPEPPAADSSSLFEALFSDTAPWDLSLPVDINPLPQRRDSALVLNGGQAYSSELFGDLSAPLLSPKPTLDNAAALVIHSMEFIFRVLRAWPRMLAEEFQTPPLIHHSHIGDGKSLPLPLANCVTLVKMWHGHCQGAEDMVHRLIMNEVNRRLTKFEDLDESSLLAVLQAVTIYIIILLFPAGGSRPTLPDVNLFRKVQDLVNHTASTGLFLQEEREQMRPDWSAWVHVTSKRRAVLSLYLIHWAYAVFHGIPSFNCRELAFMPAPAAKILWQAQSEQEWNSIYIKWLARWDGHGYIQGEYDQIRPGIKMQPRAEKWLEETDEFGMIMISIVNATDYHPTFGSMVQDVRSLITYTGHEGRSHINNRIDWIRRKIAEDPNKLQGLEISESKNIGYAVDTEPKSSETEIRPGE</sequence>
<evidence type="ECO:0000259" key="9">
    <source>
        <dbReference type="PROSITE" id="PS50048"/>
    </source>
</evidence>
<gene>
    <name evidence="11" type="ORF">DSM5745_09589</name>
</gene>
<reference evidence="11 12" key="1">
    <citation type="journal article" date="2018" name="IMA Fungus">
        <title>IMA Genome-F 9: Draft genome sequence of Annulohypoxylon stygium, Aspergillus mulundensis, Berkeleyomyces basicola (syn. Thielaviopsis basicola), Ceratocystis smalleyi, two Cercospora beticola strains, Coleophoma cylindrospora, Fusarium fracticaudum, Phialophora cf. hyalina, and Morchella septimelata.</title>
        <authorList>
            <person name="Wingfield B.D."/>
            <person name="Bills G.F."/>
            <person name="Dong Y."/>
            <person name="Huang W."/>
            <person name="Nel W.J."/>
            <person name="Swalarsk-Parry B.S."/>
            <person name="Vaghefi N."/>
            <person name="Wilken P.M."/>
            <person name="An Z."/>
            <person name="de Beer Z.W."/>
            <person name="De Vos L."/>
            <person name="Chen L."/>
            <person name="Duong T.A."/>
            <person name="Gao Y."/>
            <person name="Hammerbacher A."/>
            <person name="Kikkert J.R."/>
            <person name="Li Y."/>
            <person name="Li H."/>
            <person name="Li K."/>
            <person name="Li Q."/>
            <person name="Liu X."/>
            <person name="Ma X."/>
            <person name="Naidoo K."/>
            <person name="Pethybridge S.J."/>
            <person name="Sun J."/>
            <person name="Steenkamp E.T."/>
            <person name="van der Nest M.A."/>
            <person name="van Wyk S."/>
            <person name="Wingfield M.J."/>
            <person name="Xiong C."/>
            <person name="Yue Q."/>
            <person name="Zhang X."/>
        </authorList>
    </citation>
    <scope>NUCLEOTIDE SEQUENCE [LARGE SCALE GENOMIC DNA]</scope>
    <source>
        <strain evidence="11 12">DSM 5745</strain>
    </source>
</reference>
<keyword evidence="8" id="KW-0472">Membrane</keyword>
<evidence type="ECO:0000313" key="12">
    <source>
        <dbReference type="Proteomes" id="UP000256690"/>
    </source>
</evidence>
<dbReference type="OrthoDB" id="2441642at2759"/>
<dbReference type="InterPro" id="IPR001138">
    <property type="entry name" value="Zn2Cys6_DnaBD"/>
</dbReference>
<keyword evidence="5" id="KW-0804">Transcription</keyword>
<keyword evidence="4" id="KW-0238">DNA-binding</keyword>
<organism evidence="11 12">
    <name type="scientific">Aspergillus mulundensis</name>
    <dbReference type="NCBI Taxonomy" id="1810919"/>
    <lineage>
        <taxon>Eukaryota</taxon>
        <taxon>Fungi</taxon>
        <taxon>Dikarya</taxon>
        <taxon>Ascomycota</taxon>
        <taxon>Pezizomycotina</taxon>
        <taxon>Eurotiomycetes</taxon>
        <taxon>Eurotiomycetidae</taxon>
        <taxon>Eurotiales</taxon>
        <taxon>Aspergillaceae</taxon>
        <taxon>Aspergillus</taxon>
        <taxon>Aspergillus subgen. Nidulantes</taxon>
    </lineage>
</organism>
<dbReference type="PROSITE" id="PS50048">
    <property type="entry name" value="ZN2_CY6_FUNGAL_2"/>
    <property type="match status" value="1"/>
</dbReference>
<dbReference type="GeneID" id="38119959"/>
<feature type="domain" description="Zn(2)-C6 fungal-type" evidence="9">
    <location>
        <begin position="46"/>
        <end position="76"/>
    </location>
</feature>
<dbReference type="Pfam" id="PF00172">
    <property type="entry name" value="Zn_clus"/>
    <property type="match status" value="1"/>
</dbReference>
<evidence type="ECO:0000256" key="8">
    <source>
        <dbReference type="SAM" id="Phobius"/>
    </source>
</evidence>
<evidence type="ECO:0000256" key="1">
    <source>
        <dbReference type="ARBA" id="ARBA00022723"/>
    </source>
</evidence>
<dbReference type="SMART" id="SM00066">
    <property type="entry name" value="GAL4"/>
    <property type="match status" value="1"/>
</dbReference>
<evidence type="ECO:0000256" key="5">
    <source>
        <dbReference type="ARBA" id="ARBA00023163"/>
    </source>
</evidence>
<dbReference type="PROSITE" id="PS50157">
    <property type="entry name" value="ZINC_FINGER_C2H2_2"/>
    <property type="match status" value="1"/>
</dbReference>
<evidence type="ECO:0000313" key="11">
    <source>
        <dbReference type="EMBL" id="RDW65850.1"/>
    </source>
</evidence>
<dbReference type="SUPFAM" id="SSF57701">
    <property type="entry name" value="Zn2/Cys6 DNA-binding domain"/>
    <property type="match status" value="1"/>
</dbReference>
<evidence type="ECO:0000256" key="3">
    <source>
        <dbReference type="ARBA" id="ARBA00023015"/>
    </source>
</evidence>
<evidence type="ECO:0000256" key="7">
    <source>
        <dbReference type="PROSITE-ProRule" id="PRU00042"/>
    </source>
</evidence>
<dbReference type="Proteomes" id="UP000256690">
    <property type="component" value="Unassembled WGS sequence"/>
</dbReference>
<dbReference type="GO" id="GO:0000981">
    <property type="term" value="F:DNA-binding transcription factor activity, RNA polymerase II-specific"/>
    <property type="evidence" value="ECO:0007669"/>
    <property type="project" value="InterPro"/>
</dbReference>
<comment type="caution">
    <text evidence="11">The sequence shown here is derived from an EMBL/GenBank/DDBJ whole genome shotgun (WGS) entry which is preliminary data.</text>
</comment>
<keyword evidence="8" id="KW-1133">Transmembrane helix</keyword>
<dbReference type="PRINTS" id="PR00755">
    <property type="entry name" value="AFLATOXINBRP"/>
</dbReference>
<keyword evidence="1" id="KW-0479">Metal-binding</keyword>
<feature type="domain" description="C2H2-type" evidence="10">
    <location>
        <begin position="11"/>
        <end position="41"/>
    </location>
</feature>
<keyword evidence="8" id="KW-0812">Transmembrane</keyword>
<keyword evidence="6" id="KW-0539">Nucleus</keyword>
<keyword evidence="3" id="KW-0805">Transcription regulation</keyword>
<dbReference type="RefSeq" id="XP_026599953.1">
    <property type="nucleotide sequence ID" value="XM_026751605.1"/>
</dbReference>
<keyword evidence="7" id="KW-0863">Zinc-finger</keyword>
<accession>A0A3D8QW01</accession>
<evidence type="ECO:0000259" key="10">
    <source>
        <dbReference type="PROSITE" id="PS50157"/>
    </source>
</evidence>
<dbReference type="STRING" id="1810919.A0A3D8QW01"/>
<keyword evidence="2" id="KW-0862">Zinc</keyword>
<dbReference type="PANTHER" id="PTHR47660">
    <property type="entry name" value="TRANSCRIPTION FACTOR WITH C2H2 AND ZN(2)-CYS(6) DNA BINDING DOMAIN (EUROFUNG)-RELATED-RELATED"/>
    <property type="match status" value="1"/>
</dbReference>
<dbReference type="InterPro" id="IPR036864">
    <property type="entry name" value="Zn2-C6_fun-type_DNA-bd_sf"/>
</dbReference>
<name>A0A3D8QW01_9EURO</name>
<evidence type="ECO:0008006" key="13">
    <source>
        <dbReference type="Google" id="ProtNLM"/>
    </source>
</evidence>
<dbReference type="PANTHER" id="PTHR47660:SF3">
    <property type="entry name" value="FINGER DOMAIN PROTEIN, PUTATIVE (AFU_ORTHOLOGUE AFUA_4G03310)-RELATED"/>
    <property type="match status" value="1"/>
</dbReference>
<keyword evidence="12" id="KW-1185">Reference proteome</keyword>
<evidence type="ECO:0000256" key="2">
    <source>
        <dbReference type="ARBA" id="ARBA00022833"/>
    </source>
</evidence>
<feature type="transmembrane region" description="Helical" evidence="8">
    <location>
        <begin position="275"/>
        <end position="293"/>
    </location>
</feature>
<dbReference type="GO" id="GO:0008270">
    <property type="term" value="F:zinc ion binding"/>
    <property type="evidence" value="ECO:0007669"/>
    <property type="project" value="UniProtKB-KW"/>
</dbReference>
<evidence type="ECO:0000256" key="6">
    <source>
        <dbReference type="ARBA" id="ARBA00023242"/>
    </source>
</evidence>
<dbReference type="AlphaFoldDB" id="A0A3D8QW01"/>